<sequence>MFANFVNKFKTPKEEKVLITGFGPFGECKPNPSWEAVNAIDTGKNYGSNIEWVKEKVEVSYEYVNQTVQDLLDKEKPHLIIHVGVDPKVKCLQLEKQAYKHGYIKHKDIHDKLPPQGVNPSPGNKCYATIFNVEALADEYNKHHAEDNLRAETSTDAGRFLCEYIYYTSLSYRKPHEDKENQRKDRIPTLFVHVPFDNYYKPKQLARALERITQLCLKQLKQLQLAKTS</sequence>
<accession>A0ACC2QGX8</accession>
<dbReference type="Proteomes" id="UP001231649">
    <property type="component" value="Chromosome 18"/>
</dbReference>
<gene>
    <name evidence="1" type="ORF">PYW08_005349</name>
</gene>
<name>A0ACC2QGX8_9NEOP</name>
<evidence type="ECO:0000313" key="2">
    <source>
        <dbReference type="Proteomes" id="UP001231649"/>
    </source>
</evidence>
<keyword evidence="2" id="KW-1185">Reference proteome</keyword>
<comment type="caution">
    <text evidence="1">The sequence shown here is derived from an EMBL/GenBank/DDBJ whole genome shotgun (WGS) entry which is preliminary data.</text>
</comment>
<reference evidence="1" key="1">
    <citation type="submission" date="2023-03" db="EMBL/GenBank/DDBJ databases">
        <title>Chromosome-level genomes of two armyworms, Mythimna separata and Mythimna loreyi, provide insights into the biosynthesis and reception of sex pheromones.</title>
        <authorList>
            <person name="Zhao H."/>
        </authorList>
    </citation>
    <scope>NUCLEOTIDE SEQUENCE</scope>
    <source>
        <strain evidence="1">BeijingLab</strain>
    </source>
</reference>
<proteinExistence type="predicted"/>
<evidence type="ECO:0000313" key="1">
    <source>
        <dbReference type="EMBL" id="KAJ8716950.1"/>
    </source>
</evidence>
<protein>
    <submittedName>
        <fullName evidence="1">Uncharacterized protein</fullName>
    </submittedName>
</protein>
<organism evidence="1 2">
    <name type="scientific">Mythimna loreyi</name>
    <dbReference type="NCBI Taxonomy" id="667449"/>
    <lineage>
        <taxon>Eukaryota</taxon>
        <taxon>Metazoa</taxon>
        <taxon>Ecdysozoa</taxon>
        <taxon>Arthropoda</taxon>
        <taxon>Hexapoda</taxon>
        <taxon>Insecta</taxon>
        <taxon>Pterygota</taxon>
        <taxon>Neoptera</taxon>
        <taxon>Endopterygota</taxon>
        <taxon>Lepidoptera</taxon>
        <taxon>Glossata</taxon>
        <taxon>Ditrysia</taxon>
        <taxon>Noctuoidea</taxon>
        <taxon>Noctuidae</taxon>
        <taxon>Noctuinae</taxon>
        <taxon>Hadenini</taxon>
        <taxon>Mythimna</taxon>
    </lineage>
</organism>
<dbReference type="EMBL" id="CM056794">
    <property type="protein sequence ID" value="KAJ8716950.1"/>
    <property type="molecule type" value="Genomic_DNA"/>
</dbReference>